<organism evidence="1 2">
    <name type="scientific">Coprococcus comes</name>
    <dbReference type="NCBI Taxonomy" id="410072"/>
    <lineage>
        <taxon>Bacteria</taxon>
        <taxon>Bacillati</taxon>
        <taxon>Bacillota</taxon>
        <taxon>Clostridia</taxon>
        <taxon>Lachnospirales</taxon>
        <taxon>Lachnospiraceae</taxon>
        <taxon>Coprococcus</taxon>
    </lineage>
</organism>
<sequence length="121" mass="14524">MKQSEKQREDFLSICGQYDYDLLTGKNKMTQADFERITHITLSLGYTAYTQTLISTYLDLACKEVEQIDREHDILADYPEYYEDEQILEQTSQWIEDFLNQIPTEKQSYYRQLIKENTHDF</sequence>
<dbReference type="RefSeq" id="WP_002317711.1">
    <property type="nucleotide sequence ID" value="NZ_QSOV01000005.1"/>
</dbReference>
<gene>
    <name evidence="1" type="ORF">DXD67_06865</name>
</gene>
<dbReference type="EMBL" id="QSOV01000005">
    <property type="protein sequence ID" value="RGJ24210.1"/>
    <property type="molecule type" value="Genomic_DNA"/>
</dbReference>
<evidence type="ECO:0008006" key="3">
    <source>
        <dbReference type="Google" id="ProtNLM"/>
    </source>
</evidence>
<accession>A0A3E4GR24</accession>
<proteinExistence type="predicted"/>
<comment type="caution">
    <text evidence="1">The sequence shown here is derived from an EMBL/GenBank/DDBJ whole genome shotgun (WGS) entry which is preliminary data.</text>
</comment>
<name>A0A3E4GR24_9FIRM</name>
<dbReference type="AlphaFoldDB" id="A0A3E4GR24"/>
<reference evidence="1 2" key="1">
    <citation type="submission" date="2018-08" db="EMBL/GenBank/DDBJ databases">
        <title>A genome reference for cultivated species of the human gut microbiota.</title>
        <authorList>
            <person name="Zou Y."/>
            <person name="Xue W."/>
            <person name="Luo G."/>
        </authorList>
    </citation>
    <scope>NUCLEOTIDE SEQUENCE [LARGE SCALE GENOMIC DNA]</scope>
    <source>
        <strain evidence="1 2">TM07-19</strain>
    </source>
</reference>
<evidence type="ECO:0000313" key="2">
    <source>
        <dbReference type="Proteomes" id="UP000260655"/>
    </source>
</evidence>
<dbReference type="Proteomes" id="UP000260655">
    <property type="component" value="Unassembled WGS sequence"/>
</dbReference>
<protein>
    <recommendedName>
        <fullName evidence="3">Stathmin-1-A</fullName>
    </recommendedName>
</protein>
<evidence type="ECO:0000313" key="1">
    <source>
        <dbReference type="EMBL" id="RGJ24210.1"/>
    </source>
</evidence>